<organism evidence="1 2">
    <name type="scientific">Salibacterium salarium</name>
    <dbReference type="NCBI Taxonomy" id="284579"/>
    <lineage>
        <taxon>Bacteria</taxon>
        <taxon>Bacillati</taxon>
        <taxon>Bacillota</taxon>
        <taxon>Bacilli</taxon>
        <taxon>Bacillales</taxon>
        <taxon>Bacillaceae</taxon>
    </lineage>
</organism>
<protein>
    <submittedName>
        <fullName evidence="1">Uncharacterized protein</fullName>
    </submittedName>
</protein>
<dbReference type="EMBL" id="RBVX01000018">
    <property type="protein sequence ID" value="RSL31975.1"/>
    <property type="molecule type" value="Genomic_DNA"/>
</dbReference>
<evidence type="ECO:0000313" key="2">
    <source>
        <dbReference type="Proteomes" id="UP000275076"/>
    </source>
</evidence>
<dbReference type="AlphaFoldDB" id="A0A3R9WRD1"/>
<sequence length="82" mass="9238">MSGWDACASIKNVRDSRGNQRFGIILRGNIARNDVFFQPIATGINGRTALPPRTKSYNYTFPSYPIKKGMYQKSTNSHKGLR</sequence>
<name>A0A3R9WRD1_9BACI</name>
<dbReference type="Proteomes" id="UP000275076">
    <property type="component" value="Unassembled WGS sequence"/>
</dbReference>
<comment type="caution">
    <text evidence="1">The sequence shown here is derived from an EMBL/GenBank/DDBJ whole genome shotgun (WGS) entry which is preliminary data.</text>
</comment>
<evidence type="ECO:0000313" key="1">
    <source>
        <dbReference type="EMBL" id="RSL31975.1"/>
    </source>
</evidence>
<reference evidence="1 2" key="1">
    <citation type="submission" date="2018-10" db="EMBL/GenBank/DDBJ databases">
        <title>Draft genome sequence of Bacillus salarius IM0101, isolated from a hypersaline soil in Inner Mongolia, China.</title>
        <authorList>
            <person name="Yamprayoonswat W."/>
            <person name="Boonvisut S."/>
            <person name="Jumpathong W."/>
            <person name="Sittihan S."/>
            <person name="Ruangsuj P."/>
            <person name="Wanthongcharoen S."/>
            <person name="Thongpramul N."/>
            <person name="Pimmason S."/>
            <person name="Yu B."/>
            <person name="Yasawong M."/>
        </authorList>
    </citation>
    <scope>NUCLEOTIDE SEQUENCE [LARGE SCALE GENOMIC DNA]</scope>
    <source>
        <strain evidence="1 2">IM0101</strain>
    </source>
</reference>
<accession>A0A3R9WRD1</accession>
<gene>
    <name evidence="1" type="ORF">D7Z54_17375</name>
</gene>
<keyword evidence="2" id="KW-1185">Reference proteome</keyword>
<proteinExistence type="predicted"/>